<dbReference type="EMBL" id="JANPWB010000008">
    <property type="protein sequence ID" value="KAJ1164634.1"/>
    <property type="molecule type" value="Genomic_DNA"/>
</dbReference>
<dbReference type="AlphaFoldDB" id="A0AAV7SKS7"/>
<name>A0AAV7SKS7_PLEWA</name>
<comment type="caution">
    <text evidence="2">The sequence shown here is derived from an EMBL/GenBank/DDBJ whole genome shotgun (WGS) entry which is preliminary data.</text>
</comment>
<reference evidence="2" key="1">
    <citation type="journal article" date="2022" name="bioRxiv">
        <title>Sequencing and chromosome-scale assembly of the giantPleurodeles waltlgenome.</title>
        <authorList>
            <person name="Brown T."/>
            <person name="Elewa A."/>
            <person name="Iarovenko S."/>
            <person name="Subramanian E."/>
            <person name="Araus A.J."/>
            <person name="Petzold A."/>
            <person name="Susuki M."/>
            <person name="Suzuki K.-i.T."/>
            <person name="Hayashi T."/>
            <person name="Toyoda A."/>
            <person name="Oliveira C."/>
            <person name="Osipova E."/>
            <person name="Leigh N.D."/>
            <person name="Simon A."/>
            <person name="Yun M.H."/>
        </authorList>
    </citation>
    <scope>NUCLEOTIDE SEQUENCE</scope>
    <source>
        <strain evidence="2">20211129_DDA</strain>
        <tissue evidence="2">Liver</tissue>
    </source>
</reference>
<accession>A0AAV7SKS7</accession>
<evidence type="ECO:0000256" key="1">
    <source>
        <dbReference type="SAM" id="MobiDB-lite"/>
    </source>
</evidence>
<sequence>MTTSRSHGGKDDEHRIKKCSRVCAWRRERRISLRSRCLRRRRRRFGNLRLRRRDRRILVRIDFEDRQQRRRRSRSRPRRRCHSRTNFPSRSASS</sequence>
<feature type="compositionally biased region" description="Basic residues" evidence="1">
    <location>
        <begin position="68"/>
        <end position="83"/>
    </location>
</feature>
<dbReference type="Proteomes" id="UP001066276">
    <property type="component" value="Chromosome 4_2"/>
</dbReference>
<protein>
    <submittedName>
        <fullName evidence="2">Uncharacterized protein</fullName>
    </submittedName>
</protein>
<gene>
    <name evidence="2" type="ORF">NDU88_005069</name>
</gene>
<feature type="region of interest" description="Disordered" evidence="1">
    <location>
        <begin position="66"/>
        <end position="94"/>
    </location>
</feature>
<evidence type="ECO:0000313" key="2">
    <source>
        <dbReference type="EMBL" id="KAJ1164634.1"/>
    </source>
</evidence>
<keyword evidence="3" id="KW-1185">Reference proteome</keyword>
<evidence type="ECO:0000313" key="3">
    <source>
        <dbReference type="Proteomes" id="UP001066276"/>
    </source>
</evidence>
<organism evidence="2 3">
    <name type="scientific">Pleurodeles waltl</name>
    <name type="common">Iberian ribbed newt</name>
    <dbReference type="NCBI Taxonomy" id="8319"/>
    <lineage>
        <taxon>Eukaryota</taxon>
        <taxon>Metazoa</taxon>
        <taxon>Chordata</taxon>
        <taxon>Craniata</taxon>
        <taxon>Vertebrata</taxon>
        <taxon>Euteleostomi</taxon>
        <taxon>Amphibia</taxon>
        <taxon>Batrachia</taxon>
        <taxon>Caudata</taxon>
        <taxon>Salamandroidea</taxon>
        <taxon>Salamandridae</taxon>
        <taxon>Pleurodelinae</taxon>
        <taxon>Pleurodeles</taxon>
    </lineage>
</organism>
<feature type="compositionally biased region" description="Polar residues" evidence="1">
    <location>
        <begin position="84"/>
        <end position="94"/>
    </location>
</feature>
<proteinExistence type="predicted"/>